<comment type="caution">
    <text evidence="11">The sequence shown here is derived from an EMBL/GenBank/DDBJ whole genome shotgun (WGS) entry which is preliminary data.</text>
</comment>
<dbReference type="SUPFAM" id="SSF46894">
    <property type="entry name" value="C-terminal effector domain of the bipartite response regulators"/>
    <property type="match status" value="1"/>
</dbReference>
<evidence type="ECO:0000256" key="2">
    <source>
        <dbReference type="ARBA" id="ARBA00023012"/>
    </source>
</evidence>
<dbReference type="InterPro" id="IPR001867">
    <property type="entry name" value="OmpR/PhoB-type_DNA-bd"/>
</dbReference>
<dbReference type="SUPFAM" id="SSF52172">
    <property type="entry name" value="CheY-like"/>
    <property type="match status" value="1"/>
</dbReference>
<accession>A0ABS4R994</accession>
<dbReference type="PROSITE" id="PS50110">
    <property type="entry name" value="RESPONSE_REGULATORY"/>
    <property type="match status" value="1"/>
</dbReference>
<keyword evidence="1 6" id="KW-0597">Phosphoprotein</keyword>
<proteinExistence type="predicted"/>
<protein>
    <submittedName>
        <fullName evidence="11">DNA-binding response OmpR family regulator</fullName>
    </submittedName>
</protein>
<evidence type="ECO:0000256" key="4">
    <source>
        <dbReference type="ARBA" id="ARBA00023125"/>
    </source>
</evidence>
<dbReference type="CDD" id="cd00383">
    <property type="entry name" value="trans_reg_C"/>
    <property type="match status" value="1"/>
</dbReference>
<keyword evidence="12" id="KW-1185">Reference proteome</keyword>
<dbReference type="Gene3D" id="1.10.10.10">
    <property type="entry name" value="Winged helix-like DNA-binding domain superfamily/Winged helix DNA-binding domain"/>
    <property type="match status" value="1"/>
</dbReference>
<dbReference type="EMBL" id="JAGILA010000010">
    <property type="protein sequence ID" value="MBP2238890.1"/>
    <property type="molecule type" value="Genomic_DNA"/>
</dbReference>
<dbReference type="Pfam" id="PF00486">
    <property type="entry name" value="Trans_reg_C"/>
    <property type="match status" value="1"/>
</dbReference>
<organism evidence="11 12">
    <name type="scientific">Sinorhizobium kostiense</name>
    <dbReference type="NCBI Taxonomy" id="76747"/>
    <lineage>
        <taxon>Bacteria</taxon>
        <taxon>Pseudomonadati</taxon>
        <taxon>Pseudomonadota</taxon>
        <taxon>Alphaproteobacteria</taxon>
        <taxon>Hyphomicrobiales</taxon>
        <taxon>Rhizobiaceae</taxon>
        <taxon>Sinorhizobium/Ensifer group</taxon>
        <taxon>Sinorhizobium</taxon>
    </lineage>
</organism>
<evidence type="ECO:0000313" key="12">
    <source>
        <dbReference type="Proteomes" id="UP000730739"/>
    </source>
</evidence>
<feature type="domain" description="Response regulatory" evidence="9">
    <location>
        <begin position="3"/>
        <end position="117"/>
    </location>
</feature>
<dbReference type="InterPro" id="IPR011006">
    <property type="entry name" value="CheY-like_superfamily"/>
</dbReference>
<sequence length="273" mass="30939">MKHVLVIDDDVAMRHLITEYLTMHAYKVTAVTDSWQFNRVLTCDAVDLAVVDLNLGREDGLDIVRNLATKSDVPIITISGDRVEEAEKVVALELGATDFVAKPFGMREFLARIRVALRERPISRRTKDRRSFHFAGWTLNLKQRRMISEHSGEVKLTSGEFNLLIAFLEKPRDVLSREQLLFASRVRGEEVYDRSVDVFILRLRRKLEADPANPLLIKTCRGAGYFFDADVEISYGGNWTPCSLAADVASSAAMTRQPEKRTGRSIHSFPDRS</sequence>
<keyword evidence="3" id="KW-0805">Transcription regulation</keyword>
<dbReference type="InterPro" id="IPR036388">
    <property type="entry name" value="WH-like_DNA-bd_sf"/>
</dbReference>
<feature type="DNA-binding region" description="OmpR/PhoB-type" evidence="7">
    <location>
        <begin position="129"/>
        <end position="229"/>
    </location>
</feature>
<dbReference type="SMART" id="SM00862">
    <property type="entry name" value="Trans_reg_C"/>
    <property type="match status" value="1"/>
</dbReference>
<dbReference type="InterPro" id="IPR016032">
    <property type="entry name" value="Sig_transdc_resp-reg_C-effctor"/>
</dbReference>
<name>A0ABS4R994_9HYPH</name>
<dbReference type="InterPro" id="IPR039420">
    <property type="entry name" value="WalR-like"/>
</dbReference>
<keyword evidence="4 7" id="KW-0238">DNA-binding</keyword>
<dbReference type="CDD" id="cd17594">
    <property type="entry name" value="REC_OmpR_VirG"/>
    <property type="match status" value="1"/>
</dbReference>
<feature type="domain" description="OmpR/PhoB-type" evidence="10">
    <location>
        <begin position="129"/>
        <end position="229"/>
    </location>
</feature>
<dbReference type="PROSITE" id="PS51755">
    <property type="entry name" value="OMPR_PHOB"/>
    <property type="match status" value="1"/>
</dbReference>
<keyword evidence="2" id="KW-0902">Two-component regulatory system</keyword>
<dbReference type="PANTHER" id="PTHR48111">
    <property type="entry name" value="REGULATOR OF RPOS"/>
    <property type="match status" value="1"/>
</dbReference>
<evidence type="ECO:0000256" key="8">
    <source>
        <dbReference type="SAM" id="MobiDB-lite"/>
    </source>
</evidence>
<evidence type="ECO:0000256" key="7">
    <source>
        <dbReference type="PROSITE-ProRule" id="PRU01091"/>
    </source>
</evidence>
<dbReference type="GO" id="GO:0003677">
    <property type="term" value="F:DNA binding"/>
    <property type="evidence" value="ECO:0007669"/>
    <property type="project" value="UniProtKB-KW"/>
</dbReference>
<dbReference type="Gene3D" id="3.40.50.2300">
    <property type="match status" value="1"/>
</dbReference>
<evidence type="ECO:0000256" key="3">
    <source>
        <dbReference type="ARBA" id="ARBA00023015"/>
    </source>
</evidence>
<evidence type="ECO:0000256" key="1">
    <source>
        <dbReference type="ARBA" id="ARBA00022553"/>
    </source>
</evidence>
<dbReference type="SMART" id="SM00448">
    <property type="entry name" value="REC"/>
    <property type="match status" value="1"/>
</dbReference>
<evidence type="ECO:0000256" key="5">
    <source>
        <dbReference type="ARBA" id="ARBA00023163"/>
    </source>
</evidence>
<feature type="modified residue" description="4-aspartylphosphate" evidence="6">
    <location>
        <position position="52"/>
    </location>
</feature>
<dbReference type="Pfam" id="PF00072">
    <property type="entry name" value="Response_reg"/>
    <property type="match status" value="1"/>
</dbReference>
<dbReference type="RefSeq" id="WP_084617805.1">
    <property type="nucleotide sequence ID" value="NZ_JAGILA010000010.1"/>
</dbReference>
<feature type="region of interest" description="Disordered" evidence="8">
    <location>
        <begin position="253"/>
        <end position="273"/>
    </location>
</feature>
<dbReference type="InterPro" id="IPR001789">
    <property type="entry name" value="Sig_transdc_resp-reg_receiver"/>
</dbReference>
<dbReference type="PANTHER" id="PTHR48111:SF4">
    <property type="entry name" value="DNA-BINDING DUAL TRANSCRIPTIONAL REGULATOR OMPR"/>
    <property type="match status" value="1"/>
</dbReference>
<evidence type="ECO:0000259" key="9">
    <source>
        <dbReference type="PROSITE" id="PS50110"/>
    </source>
</evidence>
<dbReference type="Gene3D" id="6.10.250.690">
    <property type="match status" value="1"/>
</dbReference>
<evidence type="ECO:0000259" key="10">
    <source>
        <dbReference type="PROSITE" id="PS51755"/>
    </source>
</evidence>
<keyword evidence="5" id="KW-0804">Transcription</keyword>
<reference evidence="11 12" key="1">
    <citation type="submission" date="2021-03" db="EMBL/GenBank/DDBJ databases">
        <title>Genomic Encyclopedia of Type Strains, Phase IV (KMG-IV): sequencing the most valuable type-strain genomes for metagenomic binning, comparative biology and taxonomic classification.</title>
        <authorList>
            <person name="Goeker M."/>
        </authorList>
    </citation>
    <scope>NUCLEOTIDE SEQUENCE [LARGE SCALE GENOMIC DNA]</scope>
    <source>
        <strain evidence="11 12">DSM 13372</strain>
    </source>
</reference>
<gene>
    <name evidence="11" type="ORF">J2Z31_005431</name>
</gene>
<evidence type="ECO:0000256" key="6">
    <source>
        <dbReference type="PROSITE-ProRule" id="PRU00169"/>
    </source>
</evidence>
<dbReference type="NCBIfam" id="NF010430">
    <property type="entry name" value="PRK13856.1"/>
    <property type="match status" value="1"/>
</dbReference>
<dbReference type="Proteomes" id="UP000730739">
    <property type="component" value="Unassembled WGS sequence"/>
</dbReference>
<evidence type="ECO:0000313" key="11">
    <source>
        <dbReference type="EMBL" id="MBP2238890.1"/>
    </source>
</evidence>